<reference evidence="1" key="1">
    <citation type="journal article" date="2017" name="Nature">
        <title>The sunflower genome provides insights into oil metabolism, flowering and Asterid evolution.</title>
        <authorList>
            <person name="Badouin H."/>
            <person name="Gouzy J."/>
            <person name="Grassa C.J."/>
            <person name="Murat F."/>
            <person name="Staton S.E."/>
            <person name="Cottret L."/>
            <person name="Lelandais-Briere C."/>
            <person name="Owens G.L."/>
            <person name="Carrere S."/>
            <person name="Mayjonade B."/>
            <person name="Legrand L."/>
            <person name="Gill N."/>
            <person name="Kane N.C."/>
            <person name="Bowers J.E."/>
            <person name="Hubner S."/>
            <person name="Bellec A."/>
            <person name="Berard A."/>
            <person name="Berges H."/>
            <person name="Blanchet N."/>
            <person name="Boniface M.C."/>
            <person name="Brunel D."/>
            <person name="Catrice O."/>
            <person name="Chaidir N."/>
            <person name="Claudel C."/>
            <person name="Donnadieu C."/>
            <person name="Faraut T."/>
            <person name="Fievet G."/>
            <person name="Helmstetter N."/>
            <person name="King M."/>
            <person name="Knapp S.J."/>
            <person name="Lai Z."/>
            <person name="Le Paslier M.C."/>
            <person name="Lippi Y."/>
            <person name="Lorenzon L."/>
            <person name="Mandel J.R."/>
            <person name="Marage G."/>
            <person name="Marchand G."/>
            <person name="Marquand E."/>
            <person name="Bret-Mestries E."/>
            <person name="Morien E."/>
            <person name="Nambeesan S."/>
            <person name="Nguyen T."/>
            <person name="Pegot-Espagnet P."/>
            <person name="Pouilly N."/>
            <person name="Raftis F."/>
            <person name="Sallet E."/>
            <person name="Schiex T."/>
            <person name="Thomas J."/>
            <person name="Vandecasteele C."/>
            <person name="Vares D."/>
            <person name="Vear F."/>
            <person name="Vautrin S."/>
            <person name="Crespi M."/>
            <person name="Mangin B."/>
            <person name="Burke J.M."/>
            <person name="Salse J."/>
            <person name="Munos S."/>
            <person name="Vincourt P."/>
            <person name="Rieseberg L.H."/>
            <person name="Langlade N.B."/>
        </authorList>
    </citation>
    <scope>NUCLEOTIDE SEQUENCE</scope>
    <source>
        <tissue evidence="1">Leaves</tissue>
    </source>
</reference>
<reference evidence="1" key="2">
    <citation type="submission" date="2020-06" db="EMBL/GenBank/DDBJ databases">
        <title>Helianthus annuus Genome sequencing and assembly Release 2.</title>
        <authorList>
            <person name="Gouzy J."/>
            <person name="Langlade N."/>
            <person name="Munos S."/>
        </authorList>
    </citation>
    <scope>NUCLEOTIDE SEQUENCE</scope>
    <source>
        <tissue evidence="1">Leaves</tissue>
    </source>
</reference>
<proteinExistence type="predicted"/>
<gene>
    <name evidence="1" type="ORF">HanXRQr2_Chr01g0000431</name>
</gene>
<dbReference type="AlphaFoldDB" id="A0A9K3P175"/>
<evidence type="ECO:0000313" key="2">
    <source>
        <dbReference type="Proteomes" id="UP000215914"/>
    </source>
</evidence>
<dbReference type="Gramene" id="mRNA:HanXRQr2_Chr01g0000431">
    <property type="protein sequence ID" value="CDS:HanXRQr2_Chr01g0000431.1"/>
    <property type="gene ID" value="HanXRQr2_Chr01g0000431"/>
</dbReference>
<protein>
    <submittedName>
        <fullName evidence="1">Uncharacterized protein</fullName>
    </submittedName>
</protein>
<sequence length="50" mass="6093">MLNQVEWEVAYRTQVEAFINLQRLIKQRRSNLWCVMGSDILIKYYPSIKF</sequence>
<dbReference type="Proteomes" id="UP000215914">
    <property type="component" value="Unassembled WGS sequence"/>
</dbReference>
<comment type="caution">
    <text evidence="1">The sequence shown here is derived from an EMBL/GenBank/DDBJ whole genome shotgun (WGS) entry which is preliminary data.</text>
</comment>
<organism evidence="1 2">
    <name type="scientific">Helianthus annuus</name>
    <name type="common">Common sunflower</name>
    <dbReference type="NCBI Taxonomy" id="4232"/>
    <lineage>
        <taxon>Eukaryota</taxon>
        <taxon>Viridiplantae</taxon>
        <taxon>Streptophyta</taxon>
        <taxon>Embryophyta</taxon>
        <taxon>Tracheophyta</taxon>
        <taxon>Spermatophyta</taxon>
        <taxon>Magnoliopsida</taxon>
        <taxon>eudicotyledons</taxon>
        <taxon>Gunneridae</taxon>
        <taxon>Pentapetalae</taxon>
        <taxon>asterids</taxon>
        <taxon>campanulids</taxon>
        <taxon>Asterales</taxon>
        <taxon>Asteraceae</taxon>
        <taxon>Asteroideae</taxon>
        <taxon>Heliantheae alliance</taxon>
        <taxon>Heliantheae</taxon>
        <taxon>Helianthus</taxon>
    </lineage>
</organism>
<evidence type="ECO:0000313" key="1">
    <source>
        <dbReference type="EMBL" id="KAF5820279.1"/>
    </source>
</evidence>
<accession>A0A9K3P175</accession>
<keyword evidence="2" id="KW-1185">Reference proteome</keyword>
<dbReference type="EMBL" id="MNCJ02000316">
    <property type="protein sequence ID" value="KAF5820279.1"/>
    <property type="molecule type" value="Genomic_DNA"/>
</dbReference>
<name>A0A9K3P175_HELAN</name>